<evidence type="ECO:0000313" key="3">
    <source>
        <dbReference type="EMBL" id="QXM07422.1"/>
    </source>
</evidence>
<feature type="transmembrane region" description="Helical" evidence="1">
    <location>
        <begin position="419"/>
        <end position="452"/>
    </location>
</feature>
<feature type="transmembrane region" description="Helical" evidence="1">
    <location>
        <begin position="458"/>
        <end position="485"/>
    </location>
</feature>
<feature type="transmembrane region" description="Helical" evidence="1">
    <location>
        <begin position="542"/>
        <end position="565"/>
    </location>
</feature>
<feature type="transmembrane region" description="Helical" evidence="1">
    <location>
        <begin position="149"/>
        <end position="169"/>
    </location>
</feature>
<feature type="transmembrane region" description="Helical" evidence="1">
    <location>
        <begin position="63"/>
        <end position="80"/>
    </location>
</feature>
<feature type="transmembrane region" description="Helical" evidence="1">
    <location>
        <begin position="506"/>
        <end position="530"/>
    </location>
</feature>
<dbReference type="InterPro" id="IPR010656">
    <property type="entry name" value="DctM"/>
</dbReference>
<organism evidence="3 4">
    <name type="scientific">Crassaminicella indica</name>
    <dbReference type="NCBI Taxonomy" id="2855394"/>
    <lineage>
        <taxon>Bacteria</taxon>
        <taxon>Bacillati</taxon>
        <taxon>Bacillota</taxon>
        <taxon>Clostridia</taxon>
        <taxon>Eubacteriales</taxon>
        <taxon>Clostridiaceae</taxon>
        <taxon>Crassaminicella</taxon>
    </lineage>
</organism>
<sequence length="647" mass="68819">MSKEQEMGLGHEAILEKYDAESRFRKFNKNSIPGMIVFIMCIGLSLFHLYTAATGPLVTLMHRAVHTTAVMALVFILYPFSKKSSKKKASILDWIFAVLSIVLGLYIVMNYNDLVLRAGMPNNTDIAFGIMAIILVLEAGRRITGNEIAILAVLFLIYAYVGPYLPDIIAHRGYSIKDIAEYMYLTMEGIFGIAIGVSSTYIFLFVLFGAFLSKSGMGQFFNDLAMAIAGKGKGGPAKVAVISSGLLGSINGSAVANVVTTGAFTIPLMKKIGYEPEFAGAVEATASCGGQILPPVMGAAAFIMAEYLGIKYIHIAAAAAIPALLYYLGVIVMIHLRASKNGLTGLPKEQLPRVSEVLKQRGHLLIPLIVLLYLLISGKTPIYAAFYSIIATILTSALKKETRMSFKDIIDALESGARTALGVAMSCAIVGLIIGVATLTGFGLKLAGAILFLGKGNLFITLVLTMIACIVLGMGLPSIPAYIITATMAAPALAKMGVPHHVSHMFVFYFGMLANLTPPVALAAFAGAGIAGGNPARTGFQAVKLALAGFIVPYIFVYSPALLLIDTTPIGVILATITAVVGVVALGVAAEGYLFAKVNILYRVVMFASAILLMMPGIKTDIVGFVLFLVIFFIQKMRGKRGDFITA</sequence>
<gene>
    <name evidence="3" type="ORF">KVH43_07300</name>
</gene>
<dbReference type="EMBL" id="CP078093">
    <property type="protein sequence ID" value="QXM07422.1"/>
    <property type="molecule type" value="Genomic_DNA"/>
</dbReference>
<keyword evidence="4" id="KW-1185">Reference proteome</keyword>
<dbReference type="InterPro" id="IPR011853">
    <property type="entry name" value="TRAP_DctM-Dct_fused"/>
</dbReference>
<feature type="transmembrane region" description="Helical" evidence="1">
    <location>
        <begin position="572"/>
        <end position="595"/>
    </location>
</feature>
<evidence type="ECO:0000259" key="2">
    <source>
        <dbReference type="Pfam" id="PF06808"/>
    </source>
</evidence>
<name>A0ABX8REC6_9CLOT</name>
<dbReference type="NCBIfam" id="TIGR02123">
    <property type="entry name" value="TRAP_fused"/>
    <property type="match status" value="1"/>
</dbReference>
<dbReference type="Pfam" id="PF06808">
    <property type="entry name" value="DctM"/>
    <property type="match status" value="1"/>
</dbReference>
<feature type="transmembrane region" description="Helical" evidence="1">
    <location>
        <begin position="601"/>
        <end position="634"/>
    </location>
</feature>
<feature type="transmembrane region" description="Helical" evidence="1">
    <location>
        <begin position="115"/>
        <end position="137"/>
    </location>
</feature>
<reference evidence="3" key="1">
    <citation type="submission" date="2021-07" db="EMBL/GenBank/DDBJ databases">
        <title>Complete genome sequence of Crassaminicella sp. 143-21, isolated from a deep-sea hydrothermal vent.</title>
        <authorList>
            <person name="Li X."/>
        </authorList>
    </citation>
    <scope>NUCLEOTIDE SEQUENCE</scope>
    <source>
        <strain evidence="3">143-21</strain>
    </source>
</reference>
<keyword evidence="1" id="KW-0472">Membrane</keyword>
<accession>A0ABX8REC6</accession>
<evidence type="ECO:0000256" key="1">
    <source>
        <dbReference type="SAM" id="Phobius"/>
    </source>
</evidence>
<dbReference type="PANTHER" id="PTHR43849">
    <property type="entry name" value="BLL3936 PROTEIN"/>
    <property type="match status" value="1"/>
</dbReference>
<keyword evidence="1" id="KW-0812">Transmembrane</keyword>
<dbReference type="Proteomes" id="UP000886818">
    <property type="component" value="Chromosome"/>
</dbReference>
<feature type="domain" description="TRAP C4-dicarboxylate transport system permease DctM subunit" evidence="2">
    <location>
        <begin position="132"/>
        <end position="569"/>
    </location>
</feature>
<feature type="transmembrane region" description="Helical" evidence="1">
    <location>
        <begin position="32"/>
        <end position="51"/>
    </location>
</feature>
<dbReference type="PANTHER" id="PTHR43849:SF2">
    <property type="entry name" value="BLL3936 PROTEIN"/>
    <property type="match status" value="1"/>
</dbReference>
<proteinExistence type="predicted"/>
<feature type="transmembrane region" description="Helical" evidence="1">
    <location>
        <begin position="189"/>
        <end position="212"/>
    </location>
</feature>
<feature type="transmembrane region" description="Helical" evidence="1">
    <location>
        <begin position="316"/>
        <end position="336"/>
    </location>
</feature>
<protein>
    <submittedName>
        <fullName evidence="3">TRAP transporter permease</fullName>
    </submittedName>
</protein>
<feature type="transmembrane region" description="Helical" evidence="1">
    <location>
        <begin position="92"/>
        <end position="109"/>
    </location>
</feature>
<evidence type="ECO:0000313" key="4">
    <source>
        <dbReference type="Proteomes" id="UP000886818"/>
    </source>
</evidence>
<keyword evidence="1" id="KW-1133">Transmembrane helix</keyword>